<proteinExistence type="predicted"/>
<gene>
    <name evidence="2" type="ORF">Bpfe_022220</name>
</gene>
<dbReference type="Proteomes" id="UP001233172">
    <property type="component" value="Unassembled WGS sequence"/>
</dbReference>
<evidence type="ECO:0000313" key="3">
    <source>
        <dbReference type="Proteomes" id="UP001233172"/>
    </source>
</evidence>
<keyword evidence="3" id="KW-1185">Reference proteome</keyword>
<evidence type="ECO:0000256" key="1">
    <source>
        <dbReference type="SAM" id="SignalP"/>
    </source>
</evidence>
<accession>A0AAD8B6F5</accession>
<organism evidence="2 3">
    <name type="scientific">Biomphalaria pfeifferi</name>
    <name type="common">Bloodfluke planorb</name>
    <name type="synonym">Freshwater snail</name>
    <dbReference type="NCBI Taxonomy" id="112525"/>
    <lineage>
        <taxon>Eukaryota</taxon>
        <taxon>Metazoa</taxon>
        <taxon>Spiralia</taxon>
        <taxon>Lophotrochozoa</taxon>
        <taxon>Mollusca</taxon>
        <taxon>Gastropoda</taxon>
        <taxon>Heterobranchia</taxon>
        <taxon>Euthyneura</taxon>
        <taxon>Panpulmonata</taxon>
        <taxon>Hygrophila</taxon>
        <taxon>Lymnaeoidea</taxon>
        <taxon>Planorbidae</taxon>
        <taxon>Biomphalaria</taxon>
    </lineage>
</organism>
<sequence length="377" mass="43440">MFFVWYLAGLLQNILVYKVSDAQNFNVESLLWSDPECTVGKISREMVYKFSLSFQRNVECKDDANTSGGVRPSGQEMIPSTKISLTWWKKICLHSTGNPNTQWTLLFCKNISACNCKDFNKIFFMCDECSKNTPIKKYFRLNIWNRMEYSQKFLRLSYGDSQLCFLSEEYVFQLPRVLGSPLGTLELGSGHGLVLSTVSNCSLIVKPGTQYRLKVCVHNLYKPTIELKVEGQLTVTTQEDCITAAVNFDYLQLPTFMSIKSEDKCDEIKKYYCSIGLDPDVSIYYEDMPITITAESRTCVFHLHRDATNMIHICVKNFPYFYLSIEFESRRVIIALNPFSCLTVTFMRITALTRLLVTVKDLAFQDVILYTCQYIFC</sequence>
<reference evidence="2" key="1">
    <citation type="journal article" date="2023" name="PLoS Negl. Trop. Dis.">
        <title>A genome sequence for Biomphalaria pfeifferi, the major vector snail for the human-infecting parasite Schistosoma mansoni.</title>
        <authorList>
            <person name="Bu L."/>
            <person name="Lu L."/>
            <person name="Laidemitt M.R."/>
            <person name="Zhang S.M."/>
            <person name="Mutuku M."/>
            <person name="Mkoji G."/>
            <person name="Steinauer M."/>
            <person name="Loker E.S."/>
        </authorList>
    </citation>
    <scope>NUCLEOTIDE SEQUENCE</scope>
    <source>
        <strain evidence="2">KasaAsao</strain>
    </source>
</reference>
<feature type="chain" id="PRO_5042201989" evidence="1">
    <location>
        <begin position="23"/>
        <end position="377"/>
    </location>
</feature>
<name>A0AAD8B6F5_BIOPF</name>
<evidence type="ECO:0000313" key="2">
    <source>
        <dbReference type="EMBL" id="KAK0048278.1"/>
    </source>
</evidence>
<dbReference type="AlphaFoldDB" id="A0AAD8B6F5"/>
<protein>
    <submittedName>
        <fullName evidence="2">Uncharacterized protein</fullName>
    </submittedName>
</protein>
<dbReference type="EMBL" id="JASAOG010000139">
    <property type="protein sequence ID" value="KAK0048278.1"/>
    <property type="molecule type" value="Genomic_DNA"/>
</dbReference>
<feature type="signal peptide" evidence="1">
    <location>
        <begin position="1"/>
        <end position="22"/>
    </location>
</feature>
<keyword evidence="1" id="KW-0732">Signal</keyword>
<reference evidence="2" key="2">
    <citation type="submission" date="2023-04" db="EMBL/GenBank/DDBJ databases">
        <authorList>
            <person name="Bu L."/>
            <person name="Lu L."/>
            <person name="Laidemitt M.R."/>
            <person name="Zhang S.M."/>
            <person name="Mutuku M."/>
            <person name="Mkoji G."/>
            <person name="Steinauer M."/>
            <person name="Loker E.S."/>
        </authorList>
    </citation>
    <scope>NUCLEOTIDE SEQUENCE</scope>
    <source>
        <strain evidence="2">KasaAsao</strain>
        <tissue evidence="2">Whole Snail</tissue>
    </source>
</reference>
<comment type="caution">
    <text evidence="2">The sequence shown here is derived from an EMBL/GenBank/DDBJ whole genome shotgun (WGS) entry which is preliminary data.</text>
</comment>